<dbReference type="InterPro" id="IPR027397">
    <property type="entry name" value="Catenin-bd_sf"/>
</dbReference>
<dbReference type="CDD" id="cd00432">
    <property type="entry name" value="Ribosomal_L18_L5e"/>
    <property type="match status" value="1"/>
</dbReference>
<keyword evidence="15 32" id="KW-0732">Signal</keyword>
<dbReference type="FunFam" id="2.60.40.60:FF:000027">
    <property type="entry name" value="Cadherin 2"/>
    <property type="match status" value="1"/>
</dbReference>
<dbReference type="GO" id="GO:0007416">
    <property type="term" value="P:synapse assembly"/>
    <property type="evidence" value="ECO:0007669"/>
    <property type="project" value="TreeGrafter"/>
</dbReference>
<dbReference type="InterPro" id="IPR002126">
    <property type="entry name" value="Cadherin-like_dom"/>
</dbReference>
<dbReference type="GO" id="GO:0034332">
    <property type="term" value="P:adherens junction organization"/>
    <property type="evidence" value="ECO:0007669"/>
    <property type="project" value="TreeGrafter"/>
</dbReference>
<feature type="transmembrane region" description="Helical" evidence="31">
    <location>
        <begin position="724"/>
        <end position="746"/>
    </location>
</feature>
<dbReference type="GO" id="GO:0005509">
    <property type="term" value="F:calcium ion binding"/>
    <property type="evidence" value="ECO:0007669"/>
    <property type="project" value="UniProtKB-UniRule"/>
</dbReference>
<evidence type="ECO:0000313" key="35">
    <source>
        <dbReference type="Proteomes" id="UP000664991"/>
    </source>
</evidence>
<feature type="domain" description="Cadherin" evidence="33">
    <location>
        <begin position="268"/>
        <end position="382"/>
    </location>
</feature>
<dbReference type="Gene3D" id="3.30.420.100">
    <property type="match status" value="1"/>
</dbReference>
<dbReference type="GO" id="GO:0005912">
    <property type="term" value="C:adherens junction"/>
    <property type="evidence" value="ECO:0007669"/>
    <property type="project" value="UniProtKB-SubCell"/>
</dbReference>
<evidence type="ECO:0000256" key="20">
    <source>
        <dbReference type="ARBA" id="ARBA00022949"/>
    </source>
</evidence>
<evidence type="ECO:0000256" key="11">
    <source>
        <dbReference type="ARBA" id="ARBA00022553"/>
    </source>
</evidence>
<dbReference type="Gene3D" id="4.10.900.10">
    <property type="entry name" value="TCF3-CBD (Catenin binding domain)"/>
    <property type="match status" value="1"/>
</dbReference>
<evidence type="ECO:0000256" key="26">
    <source>
        <dbReference type="ARBA" id="ARBA00031121"/>
    </source>
</evidence>
<accession>A0A835ZKN8</accession>
<keyword evidence="23 31" id="KW-0472">Membrane</keyword>
<dbReference type="GO" id="GO:0000902">
    <property type="term" value="P:cell morphogenesis"/>
    <property type="evidence" value="ECO:0007669"/>
    <property type="project" value="TreeGrafter"/>
</dbReference>
<dbReference type="GO" id="GO:0003735">
    <property type="term" value="F:structural constituent of ribosome"/>
    <property type="evidence" value="ECO:0007669"/>
    <property type="project" value="InterPro"/>
</dbReference>
<evidence type="ECO:0000256" key="22">
    <source>
        <dbReference type="ARBA" id="ARBA00022989"/>
    </source>
</evidence>
<comment type="caution">
    <text evidence="34">The sequence shown here is derived from an EMBL/GenBank/DDBJ whole genome shotgun (WGS) entry which is preliminary data.</text>
</comment>
<comment type="similarity">
    <text evidence="7">Belongs to the universal ribosomal protein uL18 family.</text>
</comment>
<dbReference type="PROSITE" id="PS00232">
    <property type="entry name" value="CADHERIN_1"/>
    <property type="match status" value="2"/>
</dbReference>
<keyword evidence="20" id="KW-0965">Cell junction</keyword>
<dbReference type="EMBL" id="JAEMGP010000023">
    <property type="protein sequence ID" value="KAG5195615.1"/>
    <property type="molecule type" value="Genomic_DNA"/>
</dbReference>
<dbReference type="GO" id="GO:0005840">
    <property type="term" value="C:ribosome"/>
    <property type="evidence" value="ECO:0007669"/>
    <property type="project" value="UniProtKB-KW"/>
</dbReference>
<evidence type="ECO:0000256" key="23">
    <source>
        <dbReference type="ARBA" id="ARBA00023136"/>
    </source>
</evidence>
<evidence type="ECO:0000256" key="9">
    <source>
        <dbReference type="ARBA" id="ARBA00022475"/>
    </source>
</evidence>
<evidence type="ECO:0000256" key="5">
    <source>
        <dbReference type="ARBA" id="ARBA00004536"/>
    </source>
</evidence>
<evidence type="ECO:0000256" key="8">
    <source>
        <dbReference type="ARBA" id="ARBA00021703"/>
    </source>
</evidence>
<feature type="region of interest" description="Disordered" evidence="30">
    <location>
        <begin position="1093"/>
        <end position="1136"/>
    </location>
</feature>
<comment type="subcellular location">
    <subcellularLocation>
        <location evidence="5">Cell junction</location>
        <location evidence="5">Adherens junction</location>
    </subcellularLocation>
    <subcellularLocation>
        <location evidence="6">Cell junction</location>
        <location evidence="6">Desmosome</location>
    </subcellularLocation>
    <subcellularLocation>
        <location evidence="1">Cell membrane</location>
        <location evidence="1">Sarcolemma</location>
    </subcellularLocation>
    <subcellularLocation>
        <location evidence="3 28">Cell membrane</location>
        <topology evidence="3 28">Single-pass type I membrane protein</topology>
    </subcellularLocation>
    <subcellularLocation>
        <location evidence="2">Cell surface</location>
    </subcellularLocation>
    <subcellularLocation>
        <location evidence="4">Cytoplasm</location>
    </subcellularLocation>
</comment>
<evidence type="ECO:0000256" key="30">
    <source>
        <dbReference type="SAM" id="MobiDB-lite"/>
    </source>
</evidence>
<keyword evidence="18 27" id="KW-0106">Calcium</keyword>
<dbReference type="AlphaFoldDB" id="A0A835ZKN8"/>
<keyword evidence="19 28" id="KW-0130">Cell adhesion</keyword>
<evidence type="ECO:0000256" key="25">
    <source>
        <dbReference type="ARBA" id="ARBA00023274"/>
    </source>
</evidence>
<dbReference type="InterPro" id="IPR015919">
    <property type="entry name" value="Cadherin-like_sf"/>
</dbReference>
<evidence type="ECO:0000256" key="28">
    <source>
        <dbReference type="RuleBase" id="RU003318"/>
    </source>
</evidence>
<gene>
    <name evidence="34" type="ORF">JEQ12_011910</name>
</gene>
<dbReference type="PANTHER" id="PTHR24027">
    <property type="entry name" value="CADHERIN-23"/>
    <property type="match status" value="1"/>
</dbReference>
<evidence type="ECO:0000256" key="24">
    <source>
        <dbReference type="ARBA" id="ARBA00023180"/>
    </source>
</evidence>
<dbReference type="SUPFAM" id="SSF49313">
    <property type="entry name" value="Cadherin-like"/>
    <property type="match status" value="6"/>
</dbReference>
<dbReference type="GO" id="GO:0016477">
    <property type="term" value="P:cell migration"/>
    <property type="evidence" value="ECO:0007669"/>
    <property type="project" value="TreeGrafter"/>
</dbReference>
<evidence type="ECO:0000256" key="18">
    <source>
        <dbReference type="ARBA" id="ARBA00022837"/>
    </source>
</evidence>
<evidence type="ECO:0000256" key="1">
    <source>
        <dbReference type="ARBA" id="ARBA00004135"/>
    </source>
</evidence>
<dbReference type="PRINTS" id="PR00205">
    <property type="entry name" value="CADHERIN"/>
</dbReference>
<dbReference type="Proteomes" id="UP000664991">
    <property type="component" value="Unassembled WGS sequence"/>
</dbReference>
<dbReference type="Gene3D" id="2.60.40.60">
    <property type="entry name" value="Cadherins"/>
    <property type="match status" value="6"/>
</dbReference>
<feature type="chain" id="PRO_5032590435" description="Cadherin-2" evidence="32">
    <location>
        <begin position="26"/>
        <end position="1136"/>
    </location>
</feature>
<organism evidence="34 35">
    <name type="scientific">Ovis aries</name>
    <name type="common">Sheep</name>
    <dbReference type="NCBI Taxonomy" id="9940"/>
    <lineage>
        <taxon>Eukaryota</taxon>
        <taxon>Metazoa</taxon>
        <taxon>Chordata</taxon>
        <taxon>Craniata</taxon>
        <taxon>Vertebrata</taxon>
        <taxon>Euteleostomi</taxon>
        <taxon>Mammalia</taxon>
        <taxon>Eutheria</taxon>
        <taxon>Laurasiatheria</taxon>
        <taxon>Artiodactyla</taxon>
        <taxon>Ruminantia</taxon>
        <taxon>Pecora</taxon>
        <taxon>Bovidae</taxon>
        <taxon>Caprinae</taxon>
        <taxon>Ovis</taxon>
    </lineage>
</organism>
<feature type="domain" description="Cadherin" evidence="33">
    <location>
        <begin position="498"/>
        <end position="605"/>
    </location>
</feature>
<evidence type="ECO:0000256" key="4">
    <source>
        <dbReference type="ARBA" id="ARBA00004496"/>
    </source>
</evidence>
<dbReference type="GO" id="GO:0030027">
    <property type="term" value="C:lamellipodium"/>
    <property type="evidence" value="ECO:0007669"/>
    <property type="project" value="TreeGrafter"/>
</dbReference>
<dbReference type="FunFam" id="2.60.40.60:FF:000045">
    <property type="entry name" value="Cadherin 2"/>
    <property type="match status" value="1"/>
</dbReference>
<reference evidence="34 35" key="1">
    <citation type="submission" date="2020-12" db="EMBL/GenBank/DDBJ databases">
        <title>De novo assembly of Tibetan sheep genome.</title>
        <authorList>
            <person name="Li X."/>
        </authorList>
    </citation>
    <scope>NUCLEOTIDE SEQUENCE [LARGE SCALE GENOMIC DNA]</scope>
    <source>
        <tissue evidence="34">Heart</tissue>
    </source>
</reference>
<keyword evidence="17" id="KW-0677">Repeat</keyword>
<dbReference type="FunFam" id="4.10.900.10:FF:000001">
    <property type="entry name" value="Cadherin 2"/>
    <property type="match status" value="1"/>
</dbReference>
<keyword evidence="11" id="KW-0597">Phosphoprotein</keyword>
<keyword evidence="21" id="KW-0689">Ribosomal protein</keyword>
<dbReference type="SMART" id="SM01055">
    <property type="entry name" value="Cadherin_pro"/>
    <property type="match status" value="1"/>
</dbReference>
<feature type="signal peptide" evidence="32">
    <location>
        <begin position="1"/>
        <end position="25"/>
    </location>
</feature>
<dbReference type="GO" id="GO:0016342">
    <property type="term" value="C:catenin complex"/>
    <property type="evidence" value="ECO:0007669"/>
    <property type="project" value="TreeGrafter"/>
</dbReference>
<feature type="domain" description="Cadherin" evidence="33">
    <location>
        <begin position="160"/>
        <end position="267"/>
    </location>
</feature>
<keyword evidence="9" id="KW-1003">Cell membrane</keyword>
<evidence type="ECO:0000256" key="14">
    <source>
        <dbReference type="ARBA" id="ARBA00022723"/>
    </source>
</evidence>
<name>A0A835ZKN8_SHEEP</name>
<dbReference type="GO" id="GO:0030057">
    <property type="term" value="C:desmosome"/>
    <property type="evidence" value="ECO:0007669"/>
    <property type="project" value="UniProtKB-SubCell"/>
</dbReference>
<evidence type="ECO:0000256" key="19">
    <source>
        <dbReference type="ARBA" id="ARBA00022889"/>
    </source>
</evidence>
<dbReference type="GO" id="GO:0006412">
    <property type="term" value="P:translation"/>
    <property type="evidence" value="ECO:0007669"/>
    <property type="project" value="InterPro"/>
</dbReference>
<dbReference type="GO" id="GO:0042383">
    <property type="term" value="C:sarcolemma"/>
    <property type="evidence" value="ECO:0007669"/>
    <property type="project" value="UniProtKB-SubCell"/>
</dbReference>
<keyword evidence="14" id="KW-0479">Metal-binding</keyword>
<evidence type="ECO:0000256" key="31">
    <source>
        <dbReference type="SAM" id="Phobius"/>
    </source>
</evidence>
<evidence type="ECO:0000256" key="21">
    <source>
        <dbReference type="ARBA" id="ARBA00022980"/>
    </source>
</evidence>
<dbReference type="InterPro" id="IPR020894">
    <property type="entry name" value="Cadherin_CS"/>
</dbReference>
<dbReference type="PROSITE" id="PS50268">
    <property type="entry name" value="CADHERIN_2"/>
    <property type="match status" value="5"/>
</dbReference>
<dbReference type="GO" id="GO:0005737">
    <property type="term" value="C:cytoplasm"/>
    <property type="evidence" value="ECO:0007669"/>
    <property type="project" value="UniProtKB-SubCell"/>
</dbReference>
<dbReference type="GO" id="GO:0007043">
    <property type="term" value="P:cell-cell junction assembly"/>
    <property type="evidence" value="ECO:0007669"/>
    <property type="project" value="TreeGrafter"/>
</dbReference>
<evidence type="ECO:0000256" key="7">
    <source>
        <dbReference type="ARBA" id="ARBA00007116"/>
    </source>
</evidence>
<evidence type="ECO:0000256" key="2">
    <source>
        <dbReference type="ARBA" id="ARBA00004241"/>
    </source>
</evidence>
<dbReference type="InterPro" id="IPR014868">
    <property type="entry name" value="Cadherin_pro_dom"/>
</dbReference>
<keyword evidence="25" id="KW-0687">Ribonucleoprotein</keyword>
<keyword evidence="24" id="KW-0325">Glycoprotein</keyword>
<feature type="domain" description="Cadherin" evidence="33">
    <location>
        <begin position="604"/>
        <end position="710"/>
    </location>
</feature>
<dbReference type="GO" id="GO:0016339">
    <property type="term" value="P:calcium-dependent cell-cell adhesion via plasma membrane cell adhesion molecules"/>
    <property type="evidence" value="ECO:0007669"/>
    <property type="project" value="TreeGrafter"/>
</dbReference>
<dbReference type="GO" id="GO:0048787">
    <property type="term" value="C:presynaptic active zone membrane"/>
    <property type="evidence" value="ECO:0007669"/>
    <property type="project" value="TreeGrafter"/>
</dbReference>
<evidence type="ECO:0000256" key="17">
    <source>
        <dbReference type="ARBA" id="ARBA00022737"/>
    </source>
</evidence>
<evidence type="ECO:0000256" key="12">
    <source>
        <dbReference type="ARBA" id="ARBA00022685"/>
    </source>
</evidence>
<dbReference type="PRINTS" id="PR00058">
    <property type="entry name" value="RIBOSOMALL5"/>
</dbReference>
<keyword evidence="13 28" id="KW-0812">Transmembrane</keyword>
<protein>
    <recommendedName>
        <fullName evidence="8">Cadherin-2</fullName>
    </recommendedName>
    <alternativeName>
        <fullName evidence="26">Neural cadherin</fullName>
    </alternativeName>
</protein>
<dbReference type="FunFam" id="2.60.40.60:FF:000011">
    <property type="entry name" value="Cadherin 1"/>
    <property type="match status" value="1"/>
</dbReference>
<evidence type="ECO:0000256" key="32">
    <source>
        <dbReference type="SAM" id="SignalP"/>
    </source>
</evidence>
<dbReference type="GO" id="GO:0007156">
    <property type="term" value="P:homophilic cell adhesion via plasma membrane adhesion molecules"/>
    <property type="evidence" value="ECO:0007669"/>
    <property type="project" value="InterPro"/>
</dbReference>
<dbReference type="GO" id="GO:0045296">
    <property type="term" value="F:cadherin binding"/>
    <property type="evidence" value="ECO:0007669"/>
    <property type="project" value="TreeGrafter"/>
</dbReference>
<evidence type="ECO:0000313" key="34">
    <source>
        <dbReference type="EMBL" id="KAG5195615.1"/>
    </source>
</evidence>
<comment type="function">
    <text evidence="29">Cadherins are calcium-dependent cell adhesion proteins.</text>
</comment>
<dbReference type="CDD" id="cd11304">
    <property type="entry name" value="Cadherin_repeat"/>
    <property type="match status" value="4"/>
</dbReference>
<dbReference type="Pfam" id="PF01049">
    <property type="entry name" value="CADH_Y-type_LIR"/>
    <property type="match status" value="1"/>
</dbReference>
<dbReference type="InterPro" id="IPR025607">
    <property type="entry name" value="Ribosomal_uL18_C_euk"/>
</dbReference>
<dbReference type="GO" id="GO:0044331">
    <property type="term" value="P:cell-cell adhesion mediated by cadherin"/>
    <property type="evidence" value="ECO:0007669"/>
    <property type="project" value="TreeGrafter"/>
</dbReference>
<dbReference type="GO" id="GO:0014704">
    <property type="term" value="C:intercalated disc"/>
    <property type="evidence" value="ECO:0007669"/>
    <property type="project" value="TreeGrafter"/>
</dbReference>
<dbReference type="Pfam" id="PF00028">
    <property type="entry name" value="Cadherin"/>
    <property type="match status" value="5"/>
</dbReference>
<keyword evidence="16" id="KW-0699">rRNA-binding</keyword>
<feature type="domain" description="Cadherin" evidence="33">
    <location>
        <begin position="383"/>
        <end position="497"/>
    </location>
</feature>
<dbReference type="FunFam" id="2.60.40.60:FF:000139">
    <property type="entry name" value="Cadherin-2 preproprotein"/>
    <property type="match status" value="1"/>
</dbReference>
<keyword evidence="12" id="KW-0165">Cleavage on pair of basic residues</keyword>
<dbReference type="InterPro" id="IPR005485">
    <property type="entry name" value="Rbsml_uL18_euk_arch"/>
</dbReference>
<evidence type="ECO:0000259" key="33">
    <source>
        <dbReference type="PROSITE" id="PS50268"/>
    </source>
</evidence>
<dbReference type="GO" id="GO:1990904">
    <property type="term" value="C:ribonucleoprotein complex"/>
    <property type="evidence" value="ECO:0007669"/>
    <property type="project" value="UniProtKB-KW"/>
</dbReference>
<sequence length="1136" mass="125835">MCRIVGAPRTLLPLLAALLQASVEASGEISLCKTGFPEDVYSAVLSRDVLEGQPLLNVKFSNCNGKRKVQYESSEPADFKVDEDGMVYAVRSFPLSSEHSKFLIYAQDKETQEKWQVAVKLSLRPALPEDSVKESREIEEIVFPRQVTKHNGYLQRQKRDWVIPPINLPENSRGPFPQELVRIRSDRDKNLSLRYSVTGPGADQPPTGIFIINPISGQLSVTKPLDRELIARFHLRAHAVDINGNQVENPIDIVINVIDMNDNRPEFLHQVWNGTVPEGSKPGTYVMTVTAIDADDPNALNGMLRYRILSQAPSTPSPNMFTINNETGDIITVAAGLDREKVQQYTLIIQATDMEGNPTYGLSNTATAVITVTDVNDNPPEFTAMTFYGEVPENRVDVIVANLTVTDKDQPHTPAWNAVYRISGGDPAGRFAIQTDPNSNDGLVTVVKPIDFETNRMYVLTVAAENQVPLAKGIQHPPQSTATVSVTVIDVNENPYFAPNPKIIRQEEGLHAGTMLTTFTAQDPDRYMQQSIRYTKLSDPANWLKIDSVNGQITTIAVLDRESPNVKNNIYNATFLASDNGIPPMSGTGTLQIYLLDINDNAPQVLPQEAEICETPDPNSINITALDYDIDPNAGPFAFDLPLSPVTIKRNWTITRLNGDFAQLNLKIKFLEAGIYEVPIIITDSGNPPKSNISILRVKVCQCDSNGDCTDVDRIVGAGLGTGAIIAILLCIIILLILVLMFVVWMKRRDKERQAKQLLIDPEDDVRDNILKYDEEGGGEEDQDYDLSQLQQPDTVEPDAIKPVGIRRLDERPIHAEPQYPVRSAAPHPGDIGDFINEGLKAADNDPTAPPYDSLLVFDYEGSGSTAGSLSSLNSSSSGGEQDYDYLNDWGPRFKKLADMYGGDVYKFCEGDMIVCAAYAHELPKYGVKVGLTNYAAAYCTGLLLARRLLNRFGMDKIYEGQVEVTGDEYNVESIDGQPGAFTCYLDAGLARTTTGNKVFGALKGAVDGGLSIPHSTKRLPGYDSESKEFSAEAHRKHIMGQNVADYMCYLIEEDEDAYKKQFSQYMNNGTPDMMEEMYKTAHAAIRENPVYEKKPKKEVKKKRWNRPKMSLAQKKDRVAQKKASFLRAQERAAES</sequence>
<keyword evidence="10" id="KW-0963">Cytoplasm</keyword>
<dbReference type="SMART" id="SM00112">
    <property type="entry name" value="CA"/>
    <property type="match status" value="5"/>
</dbReference>
<dbReference type="FunFam" id="3.30.420.100:FF:000013">
    <property type="entry name" value="60S ribosomal protein L5 isoform X2"/>
    <property type="match status" value="1"/>
</dbReference>
<evidence type="ECO:0000256" key="6">
    <source>
        <dbReference type="ARBA" id="ARBA00004568"/>
    </source>
</evidence>
<dbReference type="PANTHER" id="PTHR24027:SF79">
    <property type="entry name" value="CADHERIN-2"/>
    <property type="match status" value="1"/>
</dbReference>
<dbReference type="GO" id="GO:0099634">
    <property type="term" value="C:postsynaptic specialization membrane"/>
    <property type="evidence" value="ECO:0007669"/>
    <property type="project" value="TreeGrafter"/>
</dbReference>
<dbReference type="GO" id="GO:0008097">
    <property type="term" value="F:5S rRNA binding"/>
    <property type="evidence" value="ECO:0007669"/>
    <property type="project" value="InterPro"/>
</dbReference>
<dbReference type="GO" id="GO:0043005">
    <property type="term" value="C:neuron projection"/>
    <property type="evidence" value="ECO:0007669"/>
    <property type="project" value="TreeGrafter"/>
</dbReference>
<dbReference type="GO" id="GO:0045177">
    <property type="term" value="C:apical part of cell"/>
    <property type="evidence" value="ECO:0007669"/>
    <property type="project" value="TreeGrafter"/>
</dbReference>
<evidence type="ECO:0000256" key="13">
    <source>
        <dbReference type="ARBA" id="ARBA00022692"/>
    </source>
</evidence>
<dbReference type="InterPro" id="IPR039808">
    <property type="entry name" value="Cadherin"/>
</dbReference>
<dbReference type="FunFam" id="2.60.40.60:FF:000019">
    <property type="entry name" value="Cadherin 2"/>
    <property type="match status" value="1"/>
</dbReference>
<dbReference type="GO" id="GO:0014069">
    <property type="term" value="C:postsynaptic density"/>
    <property type="evidence" value="ECO:0007669"/>
    <property type="project" value="TreeGrafter"/>
</dbReference>
<dbReference type="GO" id="GO:0008013">
    <property type="term" value="F:beta-catenin binding"/>
    <property type="evidence" value="ECO:0007669"/>
    <property type="project" value="TreeGrafter"/>
</dbReference>
<dbReference type="Pfam" id="PF17144">
    <property type="entry name" value="Ribosomal_L5e"/>
    <property type="match status" value="1"/>
</dbReference>
<dbReference type="InterPro" id="IPR000233">
    <property type="entry name" value="Cadherin_Y-type_LIR"/>
</dbReference>
<dbReference type="Pfam" id="PF08758">
    <property type="entry name" value="Cadherin_pro"/>
    <property type="match status" value="1"/>
</dbReference>
<dbReference type="GO" id="GO:0009986">
    <property type="term" value="C:cell surface"/>
    <property type="evidence" value="ECO:0007669"/>
    <property type="project" value="UniProtKB-SubCell"/>
</dbReference>
<evidence type="ECO:0000256" key="27">
    <source>
        <dbReference type="PROSITE-ProRule" id="PRU00043"/>
    </source>
</evidence>
<evidence type="ECO:0000256" key="3">
    <source>
        <dbReference type="ARBA" id="ARBA00004251"/>
    </source>
</evidence>
<proteinExistence type="inferred from homology"/>
<evidence type="ECO:0000256" key="10">
    <source>
        <dbReference type="ARBA" id="ARBA00022490"/>
    </source>
</evidence>
<dbReference type="InterPro" id="IPR057268">
    <property type="entry name" value="Ribosomal_L18"/>
</dbReference>
<keyword evidence="22 31" id="KW-1133">Transmembrane helix</keyword>
<evidence type="ECO:0000256" key="15">
    <source>
        <dbReference type="ARBA" id="ARBA00022729"/>
    </source>
</evidence>
<evidence type="ECO:0000256" key="16">
    <source>
        <dbReference type="ARBA" id="ARBA00022730"/>
    </source>
</evidence>
<dbReference type="Pfam" id="PF14204">
    <property type="entry name" value="Ribosomal_L18_c"/>
    <property type="match status" value="1"/>
</dbReference>
<evidence type="ECO:0000256" key="29">
    <source>
        <dbReference type="RuleBase" id="RU004357"/>
    </source>
</evidence>
<dbReference type="SUPFAM" id="SSF53137">
    <property type="entry name" value="Translational machinery components"/>
    <property type="match status" value="1"/>
</dbReference>
<feature type="compositionally biased region" description="Basic residues" evidence="30">
    <location>
        <begin position="1097"/>
        <end position="1107"/>
    </location>
</feature>
<keyword evidence="16" id="KW-0694">RNA-binding</keyword>
<dbReference type="FunFam" id="2.60.40.60:FF:000022">
    <property type="entry name" value="Cadherin 2"/>
    <property type="match status" value="1"/>
</dbReference>